<evidence type="ECO:0000313" key="5">
    <source>
        <dbReference type="Proteomes" id="UP000786811"/>
    </source>
</evidence>
<evidence type="ECO:0000256" key="3">
    <source>
        <dbReference type="PROSITE-ProRule" id="PRU00023"/>
    </source>
</evidence>
<dbReference type="SMART" id="SM00248">
    <property type="entry name" value="ANK"/>
    <property type="match status" value="6"/>
</dbReference>
<dbReference type="OrthoDB" id="6596655at2759"/>
<keyword evidence="2 3" id="KW-0040">ANK repeat</keyword>
<comment type="caution">
    <text evidence="4">The sequence shown here is derived from an EMBL/GenBank/DDBJ whole genome shotgun (WGS) entry which is preliminary data.</text>
</comment>
<feature type="repeat" description="ANK" evidence="3">
    <location>
        <begin position="140"/>
        <end position="172"/>
    </location>
</feature>
<dbReference type="Pfam" id="PF12796">
    <property type="entry name" value="Ank_2"/>
    <property type="match status" value="1"/>
</dbReference>
<evidence type="ECO:0000256" key="2">
    <source>
        <dbReference type="ARBA" id="ARBA00023043"/>
    </source>
</evidence>
<reference evidence="4" key="1">
    <citation type="submission" date="2021-04" db="EMBL/GenBank/DDBJ databases">
        <authorList>
            <person name="Chebbi M.A.C M."/>
        </authorList>
    </citation>
    <scope>NUCLEOTIDE SEQUENCE</scope>
</reference>
<keyword evidence="5" id="KW-1185">Reference proteome</keyword>
<protein>
    <submittedName>
        <fullName evidence="4">Similar to FPV018: Putative ankyrin repeat protein FPV018 (Fowlpox virus (Strain NVSL))</fullName>
    </submittedName>
</protein>
<evidence type="ECO:0000313" key="4">
    <source>
        <dbReference type="EMBL" id="CAG5096415.1"/>
    </source>
</evidence>
<dbReference type="PROSITE" id="PS50297">
    <property type="entry name" value="ANK_REP_REGION"/>
    <property type="match status" value="1"/>
</dbReference>
<dbReference type="PROSITE" id="PS50088">
    <property type="entry name" value="ANK_REPEAT"/>
    <property type="match status" value="2"/>
</dbReference>
<proteinExistence type="predicted"/>
<feature type="repeat" description="ANK" evidence="3">
    <location>
        <begin position="105"/>
        <end position="137"/>
    </location>
</feature>
<keyword evidence="1" id="KW-0677">Repeat</keyword>
<dbReference type="InterPro" id="IPR002110">
    <property type="entry name" value="Ankyrin_rpt"/>
</dbReference>
<evidence type="ECO:0000256" key="1">
    <source>
        <dbReference type="ARBA" id="ARBA00022737"/>
    </source>
</evidence>
<organism evidence="4 5">
    <name type="scientific">Cotesia congregata</name>
    <name type="common">Parasitoid wasp</name>
    <name type="synonym">Apanteles congregatus</name>
    <dbReference type="NCBI Taxonomy" id="51543"/>
    <lineage>
        <taxon>Eukaryota</taxon>
        <taxon>Metazoa</taxon>
        <taxon>Ecdysozoa</taxon>
        <taxon>Arthropoda</taxon>
        <taxon>Hexapoda</taxon>
        <taxon>Insecta</taxon>
        <taxon>Pterygota</taxon>
        <taxon>Neoptera</taxon>
        <taxon>Endopterygota</taxon>
        <taxon>Hymenoptera</taxon>
        <taxon>Apocrita</taxon>
        <taxon>Ichneumonoidea</taxon>
        <taxon>Braconidae</taxon>
        <taxon>Microgastrinae</taxon>
        <taxon>Cotesia</taxon>
    </lineage>
</organism>
<sequence>MSVKIFCISSSEKNFFEYTILHLALYEDDDEFIDVLLLENNADTKLETEHLAAVILSAIRLNRLKYVKKLVTAGADVNQIICVDDTHEKKSSRHNDEGDPHIYHIDYTPLEFAVNLNAYKITEFLISQGADVHGRYDNDGGDSPMGIAATSNNVEMMKLLIKHGAGINAGDEYGITPLMKAAIESNNSASRRLLLSQPFIEINSLTEDMRSCLHFSTIWTDIDVPESSLQDLLDAGCDVNVVSKHGRLPIDSYEDKEMCFEIMKKHIVELIAAGFYVCDRKKLFQKVN</sequence>
<dbReference type="InterPro" id="IPR036770">
    <property type="entry name" value="Ankyrin_rpt-contain_sf"/>
</dbReference>
<name>A0A8J2HEH3_COTCN</name>
<dbReference type="PANTHER" id="PTHR24198">
    <property type="entry name" value="ANKYRIN REPEAT AND PROTEIN KINASE DOMAIN-CONTAINING PROTEIN"/>
    <property type="match status" value="1"/>
</dbReference>
<accession>A0A8J2HEH3</accession>
<gene>
    <name evidence="4" type="ORF">HICCMSTLAB_LOCUS8198</name>
</gene>
<dbReference type="EMBL" id="CAJNRD030001121">
    <property type="protein sequence ID" value="CAG5096415.1"/>
    <property type="molecule type" value="Genomic_DNA"/>
</dbReference>
<dbReference type="Proteomes" id="UP000786811">
    <property type="component" value="Unassembled WGS sequence"/>
</dbReference>
<dbReference type="AlphaFoldDB" id="A0A8J2HEH3"/>
<dbReference type="SUPFAM" id="SSF48403">
    <property type="entry name" value="Ankyrin repeat"/>
    <property type="match status" value="1"/>
</dbReference>
<dbReference type="PANTHER" id="PTHR24198:SF165">
    <property type="entry name" value="ANKYRIN REPEAT-CONTAINING PROTEIN-RELATED"/>
    <property type="match status" value="1"/>
</dbReference>
<dbReference type="Gene3D" id="1.25.40.20">
    <property type="entry name" value="Ankyrin repeat-containing domain"/>
    <property type="match status" value="1"/>
</dbReference>